<comment type="caution">
    <text evidence="2">The sequence shown here is derived from an EMBL/GenBank/DDBJ whole genome shotgun (WGS) entry which is preliminary data.</text>
</comment>
<protein>
    <submittedName>
        <fullName evidence="2">Uncharacterized protein</fullName>
    </submittedName>
</protein>
<evidence type="ECO:0000313" key="3">
    <source>
        <dbReference type="Proteomes" id="UP000028875"/>
    </source>
</evidence>
<dbReference type="RefSeq" id="WP_038246818.1">
    <property type="nucleotide sequence ID" value="NZ_BNER01000008.1"/>
</dbReference>
<organism evidence="2 3">
    <name type="scientific">Virgibacillus massiliensis</name>
    <dbReference type="NCBI Taxonomy" id="1462526"/>
    <lineage>
        <taxon>Bacteria</taxon>
        <taxon>Bacillati</taxon>
        <taxon>Bacillota</taxon>
        <taxon>Bacilli</taxon>
        <taxon>Bacillales</taxon>
        <taxon>Bacillaceae</taxon>
        <taxon>Virgibacillus</taxon>
    </lineage>
</organism>
<name>A0A024QI53_9BACI</name>
<reference evidence="2 3" key="1">
    <citation type="submission" date="2014-03" db="EMBL/GenBank/DDBJ databases">
        <authorList>
            <person name="Urmite Genomes U."/>
        </authorList>
    </citation>
    <scope>NUCLEOTIDE SEQUENCE [LARGE SCALE GENOMIC DNA]</scope>
    <source>
        <strain evidence="2 3">Vm-5</strain>
    </source>
</reference>
<dbReference type="EMBL" id="CCDP010000003">
    <property type="protein sequence ID" value="CDQ41870.1"/>
    <property type="molecule type" value="Genomic_DNA"/>
</dbReference>
<sequence length="302" mass="34155">MSAILNQIKESVKKGVEVNIQGIVQYGKYPVSVKDITNSVTSGWELTYRIEKSQFNGKAFNKHERFSELKMTSFSNLYTMIQQVYSQFKQGVNVEKRNDGSNFAVYQPNDSLWFTVRDKKNSVAITVTITDDNSPFHMLSVTFVITASNQNGQPYMIGYDSQYDHNTDTYTELLNASMLPNKHAYVPVTRKDNIGTIKAAGVVNNEGLVEIDYDQTEVVYLQKVLNERRLLAGIYEKAILEIVLDKSNEYFTANSQAQQPMNGFNQSSMPHMQNAFHAPQTNQGLNSNPFNPALNLDNTPVF</sequence>
<feature type="region of interest" description="Disordered" evidence="1">
    <location>
        <begin position="277"/>
        <end position="302"/>
    </location>
</feature>
<evidence type="ECO:0000256" key="1">
    <source>
        <dbReference type="SAM" id="MobiDB-lite"/>
    </source>
</evidence>
<gene>
    <name evidence="2" type="ORF">BN990_04249</name>
</gene>
<feature type="compositionally biased region" description="Polar residues" evidence="1">
    <location>
        <begin position="279"/>
        <end position="302"/>
    </location>
</feature>
<reference evidence="3" key="2">
    <citation type="submission" date="2014-05" db="EMBL/GenBank/DDBJ databases">
        <title>Draft genome sequence of Virgibacillus massiliensis Vm-5.</title>
        <authorList>
            <person name="Khelaifia S."/>
            <person name="Croce O."/>
            <person name="Lagier J.C."/>
            <person name="Raoult D."/>
        </authorList>
    </citation>
    <scope>NUCLEOTIDE SEQUENCE [LARGE SCALE GENOMIC DNA]</scope>
    <source>
        <strain evidence="3">Vm-5</strain>
    </source>
</reference>
<dbReference type="STRING" id="1462526.BN990_04249"/>
<accession>A0A024QI53</accession>
<dbReference type="OrthoDB" id="2974276at2"/>
<dbReference type="Proteomes" id="UP000028875">
    <property type="component" value="Unassembled WGS sequence"/>
</dbReference>
<evidence type="ECO:0000313" key="2">
    <source>
        <dbReference type="EMBL" id="CDQ41870.1"/>
    </source>
</evidence>
<dbReference type="AlphaFoldDB" id="A0A024QI53"/>
<keyword evidence="3" id="KW-1185">Reference proteome</keyword>
<proteinExistence type="predicted"/>